<comment type="caution">
    <text evidence="1">The sequence shown here is derived from an EMBL/GenBank/DDBJ whole genome shotgun (WGS) entry which is preliminary data.</text>
</comment>
<dbReference type="PANTHER" id="PTHR39179">
    <property type="entry name" value="SPORE COAT PROTEIN I"/>
    <property type="match status" value="1"/>
</dbReference>
<reference evidence="1" key="1">
    <citation type="submission" date="2012-11" db="EMBL/GenBank/DDBJ databases">
        <title>Dependencies among metagenomic species, viruses, plasmids and units of genetic variation.</title>
        <authorList>
            <person name="Nielsen H.B."/>
            <person name="Almeida M."/>
            <person name="Juncker A.S."/>
            <person name="Rasmussen S."/>
            <person name="Li J."/>
            <person name="Sunagawa S."/>
            <person name="Plichta D."/>
            <person name="Gautier L."/>
            <person name="Le Chatelier E."/>
            <person name="Peletier E."/>
            <person name="Bonde I."/>
            <person name="Nielsen T."/>
            <person name="Manichanh C."/>
            <person name="Arumugam M."/>
            <person name="Batto J."/>
            <person name="Santos M.B.Q.D."/>
            <person name="Blom N."/>
            <person name="Borruel N."/>
            <person name="Burgdorf K.S."/>
            <person name="Boumezbeur F."/>
            <person name="Casellas F."/>
            <person name="Dore J."/>
            <person name="Guarner F."/>
            <person name="Hansen T."/>
            <person name="Hildebrand F."/>
            <person name="Kaas R.S."/>
            <person name="Kennedy S."/>
            <person name="Kristiansen K."/>
            <person name="Kultima J.R."/>
            <person name="Leonard P."/>
            <person name="Levenez F."/>
            <person name="Lund O."/>
            <person name="Moumen B."/>
            <person name="Le Paslier D."/>
            <person name="Pons N."/>
            <person name="Pedersen O."/>
            <person name="Prifti E."/>
            <person name="Qin J."/>
            <person name="Raes J."/>
            <person name="Tap J."/>
            <person name="Tims S."/>
            <person name="Ussery D.W."/>
            <person name="Yamada T."/>
            <person name="MetaHit consortium"/>
            <person name="Renault P."/>
            <person name="Sicheritz-Ponten T."/>
            <person name="Bork P."/>
            <person name="Wang J."/>
            <person name="Brunak S."/>
            <person name="Ehrlich S.D."/>
        </authorList>
    </citation>
    <scope>NUCLEOTIDE SEQUENCE [LARGE SCALE GENOMIC DNA]</scope>
</reference>
<dbReference type="SUPFAM" id="SSF56112">
    <property type="entry name" value="Protein kinase-like (PK-like)"/>
    <property type="match status" value="1"/>
</dbReference>
<evidence type="ECO:0000313" key="1">
    <source>
        <dbReference type="EMBL" id="CDD58459.1"/>
    </source>
</evidence>
<gene>
    <name evidence="1" type="ORF">BN656_02093</name>
</gene>
<dbReference type="InterPro" id="IPR011009">
    <property type="entry name" value="Kinase-like_dom_sf"/>
</dbReference>
<protein>
    <recommendedName>
        <fullName evidence="3">Spore coat protein CotS family</fullName>
    </recommendedName>
</protein>
<evidence type="ECO:0000313" key="2">
    <source>
        <dbReference type="Proteomes" id="UP000018141"/>
    </source>
</evidence>
<dbReference type="Gene3D" id="3.90.1200.10">
    <property type="match status" value="1"/>
</dbReference>
<dbReference type="AlphaFoldDB" id="R7B353"/>
<proteinExistence type="predicted"/>
<organism evidence="1 2">
    <name type="scientific">Bacteroides pectinophilus CAG:437</name>
    <dbReference type="NCBI Taxonomy" id="1263051"/>
    <lineage>
        <taxon>Bacteria</taxon>
        <taxon>Bacillati</taxon>
        <taxon>Bacillota</taxon>
        <taxon>Clostridia</taxon>
        <taxon>Eubacteriales</taxon>
    </lineage>
</organism>
<dbReference type="GO" id="GO:0042601">
    <property type="term" value="C:endospore-forming forespore"/>
    <property type="evidence" value="ECO:0007669"/>
    <property type="project" value="TreeGrafter"/>
</dbReference>
<name>R7B353_9FIRM</name>
<dbReference type="EMBL" id="CBHH010000057">
    <property type="protein sequence ID" value="CDD58459.1"/>
    <property type="molecule type" value="Genomic_DNA"/>
</dbReference>
<accession>R7B353</accession>
<sequence length="328" mass="38251">MNEKALSVIGQYGLEVRKSVRTRGGIAVLTDDGYKLLYECTRSDSYYERENMITAGIKRTGFEYIDTYVMTAEGTLFSQDAQGRKYILKDWFDAQECDIRNETHVAMAAGTLAVLHGHMMNMDKCEHELKYNNATDMRMKFDKHTKEMRMVGNYLKGKKNKNEFEMLMRRSLMTFHEEALIAAQELEEMDYGSRIEKARTSYEMCHGSYNYHNVLFTDRGCAVTGFEHCCVDCQINDLYQFMRKLLEKNGWDARAGHSVIEAYSEVRPVSDDDMKLLKINFLYPEKFWKVINFYNNSNKSWIPRKSIEKLEGVLAQNDARKAFIETLH</sequence>
<evidence type="ECO:0008006" key="3">
    <source>
        <dbReference type="Google" id="ProtNLM"/>
    </source>
</evidence>
<dbReference type="PANTHER" id="PTHR39179:SF1">
    <property type="entry name" value="SPORE COAT PROTEIN I"/>
    <property type="match status" value="1"/>
</dbReference>
<dbReference type="Proteomes" id="UP000018141">
    <property type="component" value="Unassembled WGS sequence"/>
</dbReference>
<dbReference type="InterPro" id="IPR047175">
    <property type="entry name" value="CotS-like"/>
</dbReference>